<evidence type="ECO:0000256" key="1">
    <source>
        <dbReference type="ARBA" id="ARBA00006739"/>
    </source>
</evidence>
<sequence>MNCNVSVIIPFYNNITWLIDAVDSVLAQTYPANEVIVVDDGSKENMDNFLKKYKEKIIYIKKENGGPATARNFGIEISTGDYIAFLDSDDIWLPNKLEVQINLMEKYKVKWSHTSYELFDTDKKENNTLKVVSVKEFNGMIYPKMLMSNPLATPSIVINGDLLRNNPNLRFNNKMRYGQDQYLWLNIAPENNILSIDEVLVRVRIRGGNAALRARVQLRARSIIWKVLNHDKDRFKIKELSKLAKLAFILSQIGTSVLSFFEKITKNSTIIEWISKLLYVIPWILFKKEYRTYISKSQKQFKCKKF</sequence>
<keyword evidence="4" id="KW-1185">Reference proteome</keyword>
<dbReference type="PANTHER" id="PTHR22916:SF3">
    <property type="entry name" value="UDP-GLCNAC:BETAGAL BETA-1,3-N-ACETYLGLUCOSAMINYLTRANSFERASE-LIKE PROTEIN 1"/>
    <property type="match status" value="1"/>
</dbReference>
<dbReference type="RefSeq" id="WP_388039733.1">
    <property type="nucleotide sequence ID" value="NZ_JBHUEK010000025.1"/>
</dbReference>
<dbReference type="CDD" id="cd00761">
    <property type="entry name" value="Glyco_tranf_GTA_type"/>
    <property type="match status" value="1"/>
</dbReference>
<feature type="domain" description="Glycosyltransferase 2-like" evidence="2">
    <location>
        <begin position="6"/>
        <end position="112"/>
    </location>
</feature>
<dbReference type="Proteomes" id="UP001597227">
    <property type="component" value="Unassembled WGS sequence"/>
</dbReference>
<evidence type="ECO:0000313" key="3">
    <source>
        <dbReference type="EMBL" id="MFD1780169.1"/>
    </source>
</evidence>
<accession>A0ABW4MR95</accession>
<proteinExistence type="inferred from homology"/>
<evidence type="ECO:0000259" key="2">
    <source>
        <dbReference type="Pfam" id="PF00535"/>
    </source>
</evidence>
<comment type="similarity">
    <text evidence="1">Belongs to the glycosyltransferase 2 family.</text>
</comment>
<dbReference type="PANTHER" id="PTHR22916">
    <property type="entry name" value="GLYCOSYLTRANSFERASE"/>
    <property type="match status" value="1"/>
</dbReference>
<evidence type="ECO:0000313" key="4">
    <source>
        <dbReference type="Proteomes" id="UP001597227"/>
    </source>
</evidence>
<dbReference type="Pfam" id="PF00535">
    <property type="entry name" value="Glycos_transf_2"/>
    <property type="match status" value="1"/>
</dbReference>
<dbReference type="InterPro" id="IPR001173">
    <property type="entry name" value="Glyco_trans_2-like"/>
</dbReference>
<dbReference type="InterPro" id="IPR029044">
    <property type="entry name" value="Nucleotide-diphossugar_trans"/>
</dbReference>
<protein>
    <submittedName>
        <fullName evidence="3">Glycosyltransferase family 2 protein</fullName>
    </submittedName>
</protein>
<dbReference type="SUPFAM" id="SSF53448">
    <property type="entry name" value="Nucleotide-diphospho-sugar transferases"/>
    <property type="match status" value="1"/>
</dbReference>
<reference evidence="4" key="1">
    <citation type="journal article" date="2019" name="Int. J. Syst. Evol. Microbiol.">
        <title>The Global Catalogue of Microorganisms (GCM) 10K type strain sequencing project: providing services to taxonomists for standard genome sequencing and annotation.</title>
        <authorList>
            <consortium name="The Broad Institute Genomics Platform"/>
            <consortium name="The Broad Institute Genome Sequencing Center for Infectious Disease"/>
            <person name="Wu L."/>
            <person name="Ma J."/>
        </authorList>
    </citation>
    <scope>NUCLEOTIDE SEQUENCE [LARGE SCALE GENOMIC DNA]</scope>
    <source>
        <strain evidence="4">CCUG 15531</strain>
    </source>
</reference>
<dbReference type="Gene3D" id="3.90.550.10">
    <property type="entry name" value="Spore Coat Polysaccharide Biosynthesis Protein SpsA, Chain A"/>
    <property type="match status" value="1"/>
</dbReference>
<organism evidence="3 4">
    <name type="scientific">Fredinandcohnia salidurans</name>
    <dbReference type="NCBI Taxonomy" id="2595041"/>
    <lineage>
        <taxon>Bacteria</taxon>
        <taxon>Bacillati</taxon>
        <taxon>Bacillota</taxon>
        <taxon>Bacilli</taxon>
        <taxon>Bacillales</taxon>
        <taxon>Bacillaceae</taxon>
        <taxon>Fredinandcohnia</taxon>
    </lineage>
</organism>
<dbReference type="EMBL" id="JBHUEK010000025">
    <property type="protein sequence ID" value="MFD1780169.1"/>
    <property type="molecule type" value="Genomic_DNA"/>
</dbReference>
<gene>
    <name evidence="3" type="ORF">ACFSFW_16000</name>
</gene>
<name>A0ABW4MR95_9BACI</name>
<comment type="caution">
    <text evidence="3">The sequence shown here is derived from an EMBL/GenBank/DDBJ whole genome shotgun (WGS) entry which is preliminary data.</text>
</comment>